<comment type="caution">
    <text evidence="5">The sequence shown here is derived from an EMBL/GenBank/DDBJ whole genome shotgun (WGS) entry which is preliminary data.</text>
</comment>
<dbReference type="InterPro" id="IPR020845">
    <property type="entry name" value="AMP-binding_CS"/>
</dbReference>
<dbReference type="PROSITE" id="PS00455">
    <property type="entry name" value="AMP_BINDING"/>
    <property type="match status" value="1"/>
</dbReference>
<dbReference type="Pfam" id="PF13193">
    <property type="entry name" value="AMP-binding_C"/>
    <property type="match status" value="1"/>
</dbReference>
<dbReference type="Gene3D" id="3.40.50.12780">
    <property type="entry name" value="N-terminal domain of ligase-like"/>
    <property type="match status" value="1"/>
</dbReference>
<evidence type="ECO:0000259" key="3">
    <source>
        <dbReference type="Pfam" id="PF00501"/>
    </source>
</evidence>
<dbReference type="OrthoDB" id="9803968at2"/>
<evidence type="ECO:0000259" key="4">
    <source>
        <dbReference type="Pfam" id="PF13193"/>
    </source>
</evidence>
<dbReference type="InterPro" id="IPR025110">
    <property type="entry name" value="AMP-bd_C"/>
</dbReference>
<dbReference type="GO" id="GO:0016405">
    <property type="term" value="F:CoA-ligase activity"/>
    <property type="evidence" value="ECO:0007669"/>
    <property type="project" value="TreeGrafter"/>
</dbReference>
<keyword evidence="2" id="KW-0436">Ligase</keyword>
<gene>
    <name evidence="5" type="ORF">A5760_23030</name>
</gene>
<protein>
    <submittedName>
        <fullName evidence="5">AMP-dependent synthetase</fullName>
    </submittedName>
</protein>
<dbReference type="PANTHER" id="PTHR24096:SF149">
    <property type="entry name" value="AMP-BINDING DOMAIN-CONTAINING PROTEIN-RELATED"/>
    <property type="match status" value="1"/>
</dbReference>
<evidence type="ECO:0000313" key="6">
    <source>
        <dbReference type="Proteomes" id="UP000091914"/>
    </source>
</evidence>
<organism evidence="5 6">
    <name type="scientific">Mycobacterium colombiense</name>
    <dbReference type="NCBI Taxonomy" id="339268"/>
    <lineage>
        <taxon>Bacteria</taxon>
        <taxon>Bacillati</taxon>
        <taxon>Actinomycetota</taxon>
        <taxon>Actinomycetes</taxon>
        <taxon>Mycobacteriales</taxon>
        <taxon>Mycobacteriaceae</taxon>
        <taxon>Mycobacterium</taxon>
        <taxon>Mycobacterium avium complex (MAC)</taxon>
    </lineage>
</organism>
<dbReference type="Gene3D" id="3.30.300.30">
    <property type="match status" value="1"/>
</dbReference>
<dbReference type="Proteomes" id="UP000091914">
    <property type="component" value="Unassembled WGS sequence"/>
</dbReference>
<feature type="domain" description="AMP-binding enzyme C-terminal" evidence="4">
    <location>
        <begin position="439"/>
        <end position="515"/>
    </location>
</feature>
<feature type="domain" description="AMP-dependent synthetase/ligase" evidence="3">
    <location>
        <begin position="31"/>
        <end position="388"/>
    </location>
</feature>
<dbReference type="AlphaFoldDB" id="A0A1A0W0Z4"/>
<dbReference type="RefSeq" id="WP_064877130.1">
    <property type="nucleotide sequence ID" value="NZ_LZSX01000003.1"/>
</dbReference>
<dbReference type="FunFam" id="3.30.300.30:FF:000007">
    <property type="entry name" value="4-coumarate--CoA ligase 2"/>
    <property type="match status" value="1"/>
</dbReference>
<evidence type="ECO:0000256" key="2">
    <source>
        <dbReference type="ARBA" id="ARBA00022598"/>
    </source>
</evidence>
<dbReference type="PANTHER" id="PTHR24096">
    <property type="entry name" value="LONG-CHAIN-FATTY-ACID--COA LIGASE"/>
    <property type="match status" value="1"/>
</dbReference>
<dbReference type="InterPro" id="IPR000873">
    <property type="entry name" value="AMP-dep_synth/lig_dom"/>
</dbReference>
<evidence type="ECO:0000313" key="5">
    <source>
        <dbReference type="EMBL" id="OBB89119.1"/>
    </source>
</evidence>
<accession>A0A1A0W0Z4</accession>
<proteinExistence type="inferred from homology"/>
<dbReference type="InterPro" id="IPR045851">
    <property type="entry name" value="AMP-bd_C_sf"/>
</dbReference>
<name>A0A1A0W0Z4_9MYCO</name>
<evidence type="ECO:0000256" key="1">
    <source>
        <dbReference type="ARBA" id="ARBA00006432"/>
    </source>
</evidence>
<dbReference type="SUPFAM" id="SSF56801">
    <property type="entry name" value="Acetyl-CoA synthetase-like"/>
    <property type="match status" value="1"/>
</dbReference>
<comment type="similarity">
    <text evidence="1">Belongs to the ATP-dependent AMP-binding enzyme family.</text>
</comment>
<dbReference type="Pfam" id="PF00501">
    <property type="entry name" value="AMP-binding"/>
    <property type="match status" value="1"/>
</dbReference>
<sequence length="531" mass="56092">MSFWSPFPDVVIPNVSIYEYLFGDVDKVDERHVALVDGVNGIALSYGDLIARIDSFAAALAQRDIGVGDVVALLSPNSAAFAVAFHGIHAAGATGTPINALYTADEIARQLRDSRPQLLITAEQLRPQAEEAAAAAGMSNVLVLDEDDTAIPTTGARPEIQFDPATHVATLPYSSGTTGLPKGVMLTHRNLVANVAQLQPLTCLGPGEILIAVVPFFHSYGFTALLCSALRGRTRLIIMPAFDLRQFLANIQNHRCTQAYIAPPVAVALAKHPIVDSFDLSSLHTLTSAAAPLDEELANAVATRLGCRIVQVYGMTDLSPASYVVPPDGGLGTLGMAAALSSCGWTVPNAESKIIDVGSGTEIPLPTEGLSDAGELCFRGPNVMAGYLGNEAATAQTIDTDGFLHTGDLARVDASGCIYIGDRLKELTKYKGYQVSPAELEALLLTHRGIADAAVVGASDEDSGEEIPKAFIVAQSDAALTVDQVTDFVAGKVAPYKKIRQIEFIDAIPKSPTGKILRNVLRVRRGAPWNG</sequence>
<dbReference type="InterPro" id="IPR042099">
    <property type="entry name" value="ANL_N_sf"/>
</dbReference>
<reference evidence="5 6" key="1">
    <citation type="submission" date="2016-06" db="EMBL/GenBank/DDBJ databases">
        <authorList>
            <person name="Kjaerup R.B."/>
            <person name="Dalgaard T.S."/>
            <person name="Juul-Madsen H.R."/>
        </authorList>
    </citation>
    <scope>NUCLEOTIDE SEQUENCE [LARGE SCALE GENOMIC DNA]</scope>
    <source>
        <strain evidence="5 6">852002-51834_SCH5396731</strain>
    </source>
</reference>
<dbReference type="EMBL" id="LZSX01000003">
    <property type="protein sequence ID" value="OBB89119.1"/>
    <property type="molecule type" value="Genomic_DNA"/>
</dbReference>